<dbReference type="InterPro" id="IPR036565">
    <property type="entry name" value="Mur-like_cat_sf"/>
</dbReference>
<proteinExistence type="inferred from homology"/>
<accession>A0ABX6C1J8</accession>
<dbReference type="Gene3D" id="3.40.1190.10">
    <property type="entry name" value="Mur-like, catalytic domain"/>
    <property type="match status" value="1"/>
</dbReference>
<evidence type="ECO:0000259" key="2">
    <source>
        <dbReference type="Pfam" id="PF08245"/>
    </source>
</evidence>
<evidence type="ECO:0000256" key="1">
    <source>
        <dbReference type="HAMAP-Rule" id="MF_02214"/>
    </source>
</evidence>
<dbReference type="HAMAP" id="MF_02214">
    <property type="entry name" value="Lipid_II_synth_MurT"/>
    <property type="match status" value="1"/>
</dbReference>
<dbReference type="RefSeq" id="WP_158066481.1">
    <property type="nucleotide sequence ID" value="NZ_CP042829.1"/>
</dbReference>
<comment type="subunit">
    <text evidence="1">Forms a heterodimer with GatD.</text>
</comment>
<name>A0ABX6C1J8_9CHLR</name>
<comment type="catalytic activity">
    <reaction evidence="1">
        <text>beta-D-GlcNAc-(1-&gt;4)-Mur2Ac(oyl-L-Ala-gamma-D-O-P-Glu-L-Lys-D-Ala-D-Ala)-di-trans,octa-cis-undecaprenyl diphosphate + NH4(+) = beta-D-GlcNAc-(1-&gt;4)-Mur2Ac(oyl-L-Ala-D-isoglutaminyl-L-Lys-D-Ala-D-Ala)-di-trans,octa-cis-undecaprenyl diphosphate + phosphate + H(+)</text>
        <dbReference type="Rhea" id="RHEA:57932"/>
        <dbReference type="ChEBI" id="CHEBI:15378"/>
        <dbReference type="ChEBI" id="CHEBI:28938"/>
        <dbReference type="ChEBI" id="CHEBI:43474"/>
        <dbReference type="ChEBI" id="CHEBI:62233"/>
        <dbReference type="ChEBI" id="CHEBI:143132"/>
    </reaction>
</comment>
<dbReference type="Pfam" id="PF08353">
    <property type="entry name" value="MurT_C"/>
    <property type="match status" value="1"/>
</dbReference>
<comment type="pathway">
    <text evidence="1">Cell wall biogenesis; peptidoglycan biosynthesis.</text>
</comment>
<feature type="domain" description="Mur ligase central" evidence="2">
    <location>
        <begin position="58"/>
        <end position="201"/>
    </location>
</feature>
<dbReference type="PANTHER" id="PTHR23135:SF7">
    <property type="entry name" value="LIPID II ISOGLUTAMINYL SYNTHASE (GLUTAMINE-HYDROLYZING) SUBUNIT MURT"/>
    <property type="match status" value="1"/>
</dbReference>
<keyword evidence="5" id="KW-1185">Reference proteome</keyword>
<dbReference type="InterPro" id="IPR013564">
    <property type="entry name" value="MurT_C"/>
</dbReference>
<dbReference type="Proteomes" id="UP000326331">
    <property type="component" value="Chromosome"/>
</dbReference>
<reference evidence="4 5" key="1">
    <citation type="submission" date="2019-10" db="EMBL/GenBank/DDBJ databases">
        <title>Thermopilla bonchosmolovskayae gen. nov., sp. nov., a moderately thermophilic Chloroflexi bacterium from a Chukotka hot spring (Arctic, Russia), representing a novel classis Thermopillaia, which include previously uncultivated lineage OLB14.</title>
        <authorList>
            <person name="Kochetkova T.V."/>
            <person name="Zayulina K.S."/>
            <person name="Zhigarkov V.S."/>
            <person name="Minaev N.V."/>
            <person name="Novikov A."/>
            <person name="Toshchakov S.V."/>
            <person name="Elcheninov A.G."/>
            <person name="Kublanov I.V."/>
        </authorList>
    </citation>
    <scope>NUCLEOTIDE SEQUENCE [LARGE SCALE GENOMIC DNA]</scope>
    <source>
        <strain evidence="4 5">3753O</strain>
    </source>
</reference>
<organism evidence="4 5">
    <name type="scientific">Tepidiforma bonchosmolovskayae</name>
    <dbReference type="NCBI Taxonomy" id="2601677"/>
    <lineage>
        <taxon>Bacteria</taxon>
        <taxon>Bacillati</taxon>
        <taxon>Chloroflexota</taxon>
        <taxon>Tepidiformia</taxon>
        <taxon>Tepidiformales</taxon>
        <taxon>Tepidiformaceae</taxon>
        <taxon>Tepidiforma</taxon>
    </lineage>
</organism>
<dbReference type="InterPro" id="IPR043703">
    <property type="entry name" value="Lipid_II_synth_MurT"/>
</dbReference>
<feature type="active site" evidence="1">
    <location>
        <position position="367"/>
    </location>
</feature>
<dbReference type="EC" id="6.3.5.13" evidence="1"/>
<comment type="function">
    <text evidence="1">The lipid II isoglutaminyl synthase complex catalyzes the formation of alpha-D-isoglutamine in the cell wall lipid II stem peptide. The MurT subunit catalyzes the ATP-dependent amidation of D-glutamate residue of lipid II, converting it to an isoglutamine residue.</text>
</comment>
<comment type="catalytic activity">
    <reaction evidence="1">
        <text>beta-D-GlcNAc-(1-&gt;4)-Mur2Ac(oyl-L-Ala-gamma-D-Glu-L-Lys-D-Ala-D-Ala)-di-trans,octa-cis-undecaprenyl diphosphate + L-glutamine + ATP + H2O = beta-D-GlcNAc-(1-&gt;4)-Mur2Ac(oyl-L-Ala-D-isoglutaminyl-L-Lys-D-Ala-D-Ala)-di-trans,octa-cis-undecaprenyl diphosphate + L-glutamate + ADP + phosphate + H(+)</text>
        <dbReference type="Rhea" id="RHEA:57928"/>
        <dbReference type="ChEBI" id="CHEBI:15377"/>
        <dbReference type="ChEBI" id="CHEBI:15378"/>
        <dbReference type="ChEBI" id="CHEBI:29985"/>
        <dbReference type="ChEBI" id="CHEBI:30616"/>
        <dbReference type="ChEBI" id="CHEBI:43474"/>
        <dbReference type="ChEBI" id="CHEBI:58359"/>
        <dbReference type="ChEBI" id="CHEBI:60033"/>
        <dbReference type="ChEBI" id="CHEBI:62233"/>
        <dbReference type="ChEBI" id="CHEBI:456216"/>
        <dbReference type="EC" id="6.3.5.13"/>
    </reaction>
</comment>
<evidence type="ECO:0000259" key="3">
    <source>
        <dbReference type="Pfam" id="PF08353"/>
    </source>
</evidence>
<dbReference type="Pfam" id="PF08245">
    <property type="entry name" value="Mur_ligase_M"/>
    <property type="match status" value="1"/>
</dbReference>
<dbReference type="InterPro" id="IPR013221">
    <property type="entry name" value="Mur_ligase_cen"/>
</dbReference>
<comment type="caution">
    <text evidence="1">Lacks conserved residue(s) required for the propagation of feature annotation.</text>
</comment>
<keyword evidence="1" id="KW-0573">Peptidoglycan synthesis</keyword>
<sequence length="459" mass="48513">MTPVRTMGAVAAAKLTGAATRALRRGSGTALPGLVATRIDPGVVARLGRQLGGGRVLVTGTNGKTTTARLLAAMLHAAGRGYVHNREGSNLVRGFASTLAARADWRGQIPGAAQLTGLFETDEATFPAAVRALDPTVMVVTNLFRDQLDRYGEVDTVAGMLREGLAAAGPGATLVLNADDPSVAGLAEGWPGRVHWFGLDVPELHREAAGATDARWCSCGGDFAYARRYFAHVGWWRCTQCGRARPAPETEGRRVELGLDRTRFEVPGLGIAAMRLAGLYNVYNALAAIAAGRALGLPAAAIRAGLADARAAFGRQEVVALEGRELWLLLTKNPAGANQVLLLLEQAGGPDLAVAGLLNDRFADGQDVSWIWDVDYELLAGRVVRCWAGGDRAEDLALRFDYAGWPAPLAVELAPGALLDAILAGTAPGERVFVIPTYTAMLDLRAELVRRKAVRSALE</sequence>
<keyword evidence="1" id="KW-0133">Cell shape</keyword>
<keyword evidence="1" id="KW-0479">Metal-binding</keyword>
<gene>
    <name evidence="1" type="primary">murT</name>
    <name evidence="4" type="ORF">Tbon_04355</name>
</gene>
<keyword evidence="1" id="KW-0547">Nucleotide-binding</keyword>
<feature type="domain" description="Lipid II isoglutaminyl synthase (glutamine-hydrolyzing) subunit MurT C-terminal" evidence="3">
    <location>
        <begin position="330"/>
        <end position="441"/>
    </location>
</feature>
<comment type="similarity">
    <text evidence="1">Belongs to the MurCDEF family. MurT subfamily.</text>
</comment>
<evidence type="ECO:0000313" key="5">
    <source>
        <dbReference type="Proteomes" id="UP000326331"/>
    </source>
</evidence>
<evidence type="ECO:0000313" key="4">
    <source>
        <dbReference type="EMBL" id="QFG02553.1"/>
    </source>
</evidence>
<keyword evidence="1" id="KW-0436">Ligase</keyword>
<dbReference type="PANTHER" id="PTHR23135">
    <property type="entry name" value="MUR LIGASE FAMILY MEMBER"/>
    <property type="match status" value="1"/>
</dbReference>
<keyword evidence="1" id="KW-0067">ATP-binding</keyword>
<keyword evidence="1" id="KW-0961">Cell wall biogenesis/degradation</keyword>
<dbReference type="EMBL" id="CP042829">
    <property type="protein sequence ID" value="QFG02553.1"/>
    <property type="molecule type" value="Genomic_DNA"/>
</dbReference>
<comment type="catalytic activity">
    <reaction evidence="1">
        <text>beta-D-GlcNAc-(1-&gt;4)-Mur2Ac(oyl-L-Ala-gamma-D-Glu-L-Lys-D-Ala-D-Ala)-di-trans,octa-cis-undecaprenyl diphosphate + ATP = beta-D-GlcNAc-(1-&gt;4)-Mur2Ac(oyl-L-Ala-gamma-D-O-P-Glu-L-Lys-D-Ala-D-Ala)-di-trans,octa-cis-undecaprenyl diphosphate + ADP</text>
        <dbReference type="Rhea" id="RHEA:59488"/>
        <dbReference type="ChEBI" id="CHEBI:30616"/>
        <dbReference type="ChEBI" id="CHEBI:60033"/>
        <dbReference type="ChEBI" id="CHEBI:143132"/>
        <dbReference type="ChEBI" id="CHEBI:456216"/>
    </reaction>
</comment>
<protein>
    <recommendedName>
        <fullName evidence="1">Lipid II isoglutaminyl synthase (glutamine-hydrolyzing) subunit MurT</fullName>
        <ecNumber evidence="1">6.3.5.13</ecNumber>
    </recommendedName>
</protein>
<dbReference type="SUPFAM" id="SSF53623">
    <property type="entry name" value="MurD-like peptide ligases, catalytic domain"/>
    <property type="match status" value="1"/>
</dbReference>